<dbReference type="AlphaFoldDB" id="A0A2W6I3U7"/>
<evidence type="ECO:0000256" key="6">
    <source>
        <dbReference type="ARBA" id="ARBA00023136"/>
    </source>
</evidence>
<evidence type="ECO:0000256" key="4">
    <source>
        <dbReference type="ARBA" id="ARBA00022692"/>
    </source>
</evidence>
<evidence type="ECO:0000256" key="3">
    <source>
        <dbReference type="ARBA" id="ARBA00022475"/>
    </source>
</evidence>
<dbReference type="InterPro" id="IPR003400">
    <property type="entry name" value="ExbD"/>
</dbReference>
<dbReference type="PANTHER" id="PTHR30558:SF7">
    <property type="entry name" value="TOL-PAL SYSTEM PROTEIN TOLR"/>
    <property type="match status" value="1"/>
</dbReference>
<evidence type="ECO:0000256" key="1">
    <source>
        <dbReference type="ARBA" id="ARBA00004162"/>
    </source>
</evidence>
<dbReference type="Pfam" id="PF02472">
    <property type="entry name" value="ExbD"/>
    <property type="match status" value="1"/>
</dbReference>
<keyword evidence="5 8" id="KW-1133">Transmembrane helix</keyword>
<sequence length="139" mass="15006">MRYEASPANVLIANINLAPLVDVLLVLLALVITTLPMASTAVIQPFQQRTACPPGLGQSTPVPIDLRIDAVGGLFWNDRPLDDAALLQVLAQARKLPEARQPSVRLVTADGTDYGDLIRVLRVVNQHGLRVVALNDPSR</sequence>
<keyword evidence="6 8" id="KW-0472">Membrane</keyword>
<dbReference type="EMBL" id="LXXM01000184">
    <property type="protein sequence ID" value="PZS90420.1"/>
    <property type="molecule type" value="Genomic_DNA"/>
</dbReference>
<protein>
    <submittedName>
        <fullName evidence="9">Biopolymer transporter ExbD</fullName>
    </submittedName>
</protein>
<evidence type="ECO:0000313" key="9">
    <source>
        <dbReference type="EMBL" id="PZS90420.1"/>
    </source>
</evidence>
<feature type="transmembrane region" description="Helical" evidence="8">
    <location>
        <begin position="20"/>
        <end position="43"/>
    </location>
</feature>
<evidence type="ECO:0000256" key="5">
    <source>
        <dbReference type="ARBA" id="ARBA00022989"/>
    </source>
</evidence>
<evidence type="ECO:0000256" key="8">
    <source>
        <dbReference type="SAM" id="Phobius"/>
    </source>
</evidence>
<dbReference type="Gene3D" id="3.30.420.270">
    <property type="match status" value="1"/>
</dbReference>
<gene>
    <name evidence="9" type="ORF">A7X83_10735</name>
</gene>
<dbReference type="Proteomes" id="UP000249614">
    <property type="component" value="Unassembled WGS sequence"/>
</dbReference>
<dbReference type="RefSeq" id="WP_111112842.1">
    <property type="nucleotide sequence ID" value="NZ_LXXM01000184.1"/>
</dbReference>
<dbReference type="PANTHER" id="PTHR30558">
    <property type="entry name" value="EXBD MEMBRANE COMPONENT OF PMF-DRIVEN MACROMOLECULE IMPORT SYSTEM"/>
    <property type="match status" value="1"/>
</dbReference>
<comment type="similarity">
    <text evidence="2 7">Belongs to the ExbD/TolR family.</text>
</comment>
<reference evidence="9 10" key="1">
    <citation type="submission" date="2016-05" db="EMBL/GenBank/DDBJ databases">
        <authorList>
            <person name="Lavstsen T."/>
            <person name="Jespersen J.S."/>
        </authorList>
    </citation>
    <scope>NUCLEOTIDE SEQUENCE [LARGE SCALE GENOMIC DNA]</scope>
    <source>
        <strain evidence="9 10">SM-5815</strain>
    </source>
</reference>
<evidence type="ECO:0000256" key="7">
    <source>
        <dbReference type="RuleBase" id="RU003879"/>
    </source>
</evidence>
<comment type="subcellular location">
    <subcellularLocation>
        <location evidence="1">Cell membrane</location>
        <topology evidence="1">Single-pass membrane protein</topology>
    </subcellularLocation>
    <subcellularLocation>
        <location evidence="7">Cell membrane</location>
        <topology evidence="7">Single-pass type II membrane protein</topology>
    </subcellularLocation>
</comment>
<evidence type="ECO:0000256" key="2">
    <source>
        <dbReference type="ARBA" id="ARBA00005811"/>
    </source>
</evidence>
<organism evidence="9 10">
    <name type="scientific">Stenotrophomonas maltophilia</name>
    <name type="common">Pseudomonas maltophilia</name>
    <name type="synonym">Xanthomonas maltophilia</name>
    <dbReference type="NCBI Taxonomy" id="40324"/>
    <lineage>
        <taxon>Bacteria</taxon>
        <taxon>Pseudomonadati</taxon>
        <taxon>Pseudomonadota</taxon>
        <taxon>Gammaproteobacteria</taxon>
        <taxon>Lysobacterales</taxon>
        <taxon>Lysobacteraceae</taxon>
        <taxon>Stenotrophomonas</taxon>
        <taxon>Stenotrophomonas maltophilia group</taxon>
    </lineage>
</organism>
<keyword evidence="7" id="KW-0813">Transport</keyword>
<accession>A0A2W6I3U7</accession>
<comment type="caution">
    <text evidence="9">The sequence shown here is derived from an EMBL/GenBank/DDBJ whole genome shotgun (WGS) entry which is preliminary data.</text>
</comment>
<name>A0A2W6I3U7_STEMA</name>
<dbReference type="GO" id="GO:0015031">
    <property type="term" value="P:protein transport"/>
    <property type="evidence" value="ECO:0007669"/>
    <property type="project" value="UniProtKB-KW"/>
</dbReference>
<keyword evidence="3" id="KW-1003">Cell membrane</keyword>
<evidence type="ECO:0000313" key="10">
    <source>
        <dbReference type="Proteomes" id="UP000249614"/>
    </source>
</evidence>
<keyword evidence="7" id="KW-0653">Protein transport</keyword>
<dbReference type="GO" id="GO:0022857">
    <property type="term" value="F:transmembrane transporter activity"/>
    <property type="evidence" value="ECO:0007669"/>
    <property type="project" value="InterPro"/>
</dbReference>
<dbReference type="GO" id="GO:0005886">
    <property type="term" value="C:plasma membrane"/>
    <property type="evidence" value="ECO:0007669"/>
    <property type="project" value="UniProtKB-SubCell"/>
</dbReference>
<proteinExistence type="inferred from homology"/>
<keyword evidence="4 7" id="KW-0812">Transmembrane</keyword>